<dbReference type="AlphaFoldDB" id="A0A3S0MCG8"/>
<evidence type="ECO:0000256" key="1">
    <source>
        <dbReference type="SAM" id="SignalP"/>
    </source>
</evidence>
<dbReference type="Proteomes" id="UP000280825">
    <property type="component" value="Unassembled WGS sequence"/>
</dbReference>
<dbReference type="Pfam" id="PF12099">
    <property type="entry name" value="DUF3575"/>
    <property type="match status" value="1"/>
</dbReference>
<organism evidence="2 3">
    <name type="scientific">Flavobacterium bomense</name>
    <dbReference type="NCBI Taxonomy" id="2497483"/>
    <lineage>
        <taxon>Bacteria</taxon>
        <taxon>Pseudomonadati</taxon>
        <taxon>Bacteroidota</taxon>
        <taxon>Flavobacteriia</taxon>
        <taxon>Flavobacteriales</taxon>
        <taxon>Flavobacteriaceae</taxon>
        <taxon>Flavobacterium</taxon>
    </lineage>
</organism>
<sequence length="183" mass="21005">MKKLFIVSFFLFCIVSQSQTYIKANAMTTLLTIPNVGIETSIGKKSTFQFDITASLWKSINGKPREFYTFTPEYRYHFKEKYNGFYAGAHIGASIFNFQKWNYINTTLYEKGVGYFIGATIGYQIKINDKFMLDCFLGGGSHQGFYKGYDLATGERYESAKGYNKSGEWLPYRGGFMVSYKLN</sequence>
<evidence type="ECO:0000313" key="2">
    <source>
        <dbReference type="EMBL" id="RTZ03728.1"/>
    </source>
</evidence>
<feature type="chain" id="PRO_5018586553" evidence="1">
    <location>
        <begin position="21"/>
        <end position="183"/>
    </location>
</feature>
<feature type="signal peptide" evidence="1">
    <location>
        <begin position="1"/>
        <end position="20"/>
    </location>
</feature>
<keyword evidence="1" id="KW-0732">Signal</keyword>
<name>A0A3S0MCG8_9FLAO</name>
<dbReference type="RefSeq" id="WP_126462884.1">
    <property type="nucleotide sequence ID" value="NZ_RYDJ01000012.1"/>
</dbReference>
<protein>
    <submittedName>
        <fullName evidence="2">DUF3575 domain-containing protein</fullName>
    </submittedName>
</protein>
<dbReference type="EMBL" id="RYDJ01000012">
    <property type="protein sequence ID" value="RTZ03728.1"/>
    <property type="molecule type" value="Genomic_DNA"/>
</dbReference>
<dbReference type="InterPro" id="IPR021958">
    <property type="entry name" value="DUF3575"/>
</dbReference>
<keyword evidence="3" id="KW-1185">Reference proteome</keyword>
<comment type="caution">
    <text evidence="2">The sequence shown here is derived from an EMBL/GenBank/DDBJ whole genome shotgun (WGS) entry which is preliminary data.</text>
</comment>
<reference evidence="2 3" key="1">
    <citation type="submission" date="2018-12" db="EMBL/GenBank/DDBJ databases">
        <title>Flavobacterium sp. nov., isolated from glacier ice.</title>
        <authorList>
            <person name="Liu Q."/>
            <person name="Xin Y.-H."/>
        </authorList>
    </citation>
    <scope>NUCLEOTIDE SEQUENCE [LARGE SCALE GENOMIC DNA]</scope>
    <source>
        <strain evidence="2 3">RB1N8</strain>
    </source>
</reference>
<evidence type="ECO:0000313" key="3">
    <source>
        <dbReference type="Proteomes" id="UP000280825"/>
    </source>
</evidence>
<gene>
    <name evidence="2" type="ORF">EKL98_10895</name>
</gene>
<proteinExistence type="predicted"/>
<accession>A0A3S0MCG8</accession>